<dbReference type="Gene3D" id="1.10.10.1600">
    <property type="entry name" value="Bacterial DNA polymerase III alpha subunit, thumb domain"/>
    <property type="match status" value="1"/>
</dbReference>
<dbReference type="EC" id="2.7.7.7" evidence="3"/>
<keyword evidence="5 12" id="KW-0808">Transferase</keyword>
<dbReference type="PANTHER" id="PTHR32294">
    <property type="entry name" value="DNA POLYMERASE III SUBUNIT ALPHA"/>
    <property type="match status" value="1"/>
</dbReference>
<dbReference type="NCBIfam" id="NF004226">
    <property type="entry name" value="PRK05673.1"/>
    <property type="match status" value="1"/>
</dbReference>
<feature type="domain" description="Polymerase/histidinol phosphatase N-terminal" evidence="11">
    <location>
        <begin position="3"/>
        <end position="70"/>
    </location>
</feature>
<dbReference type="InterPro" id="IPR029460">
    <property type="entry name" value="DNAPol_HHH"/>
</dbReference>
<dbReference type="GO" id="GO:0006260">
    <property type="term" value="P:DNA replication"/>
    <property type="evidence" value="ECO:0007669"/>
    <property type="project" value="UniProtKB-KW"/>
</dbReference>
<dbReference type="GO" id="GO:0003887">
    <property type="term" value="F:DNA-directed DNA polymerase activity"/>
    <property type="evidence" value="ECO:0007669"/>
    <property type="project" value="UniProtKB-KW"/>
</dbReference>
<dbReference type="CDD" id="cd04485">
    <property type="entry name" value="DnaE_OBF"/>
    <property type="match status" value="1"/>
</dbReference>
<evidence type="ECO:0000256" key="3">
    <source>
        <dbReference type="ARBA" id="ARBA00012417"/>
    </source>
</evidence>
<dbReference type="InterPro" id="IPR016195">
    <property type="entry name" value="Pol/histidinol_Pase-like"/>
</dbReference>
<dbReference type="InterPro" id="IPR004365">
    <property type="entry name" value="NA-bd_OB_tRNA"/>
</dbReference>
<evidence type="ECO:0000313" key="12">
    <source>
        <dbReference type="EMBL" id="QNN60382.1"/>
    </source>
</evidence>
<dbReference type="RefSeq" id="WP_187533511.1">
    <property type="nucleotide sequence ID" value="NZ_CBCSHU010000004.1"/>
</dbReference>
<dbReference type="InterPro" id="IPR041931">
    <property type="entry name" value="DNA_pol3_alpha_thumb_dom"/>
</dbReference>
<dbReference type="Pfam" id="PF14579">
    <property type="entry name" value="HHH_6"/>
    <property type="match status" value="1"/>
</dbReference>
<evidence type="ECO:0000256" key="9">
    <source>
        <dbReference type="ARBA" id="ARBA00025611"/>
    </source>
</evidence>
<evidence type="ECO:0000256" key="1">
    <source>
        <dbReference type="ARBA" id="ARBA00004496"/>
    </source>
</evidence>
<dbReference type="AlphaFoldDB" id="A0A7G9RXQ7"/>
<dbReference type="InterPro" id="IPR004805">
    <property type="entry name" value="DnaE2/DnaE/PolC"/>
</dbReference>
<dbReference type="Pfam" id="PF07733">
    <property type="entry name" value="DNA_pol3_alpha"/>
    <property type="match status" value="1"/>
</dbReference>
<evidence type="ECO:0000256" key="8">
    <source>
        <dbReference type="ARBA" id="ARBA00022932"/>
    </source>
</evidence>
<keyword evidence="7" id="KW-0235">DNA replication</keyword>
<dbReference type="Gene3D" id="3.20.20.140">
    <property type="entry name" value="Metal-dependent hydrolases"/>
    <property type="match status" value="1"/>
</dbReference>
<dbReference type="Gene3D" id="1.10.150.870">
    <property type="match status" value="1"/>
</dbReference>
<dbReference type="Pfam" id="PF02811">
    <property type="entry name" value="PHP"/>
    <property type="match status" value="1"/>
</dbReference>
<evidence type="ECO:0000256" key="4">
    <source>
        <dbReference type="ARBA" id="ARBA00019114"/>
    </source>
</evidence>
<dbReference type="InterPro" id="IPR004013">
    <property type="entry name" value="PHP_dom"/>
</dbReference>
<evidence type="ECO:0000256" key="10">
    <source>
        <dbReference type="ARBA" id="ARBA00049244"/>
    </source>
</evidence>
<dbReference type="SMART" id="SM00481">
    <property type="entry name" value="POLIIIAc"/>
    <property type="match status" value="1"/>
</dbReference>
<dbReference type="Proteomes" id="UP000515928">
    <property type="component" value="Chromosome"/>
</dbReference>
<name>A0A7G9RXQ7_9FIRM</name>
<dbReference type="SUPFAM" id="SSF50249">
    <property type="entry name" value="Nucleic acid-binding proteins"/>
    <property type="match status" value="1"/>
</dbReference>
<sequence>MSVHLNVRSYYSLLNGMMSLNEILESAKSNRMKSVALTDYHVLFGSLDFFIRAQTLGIKPIFGMEITIEENEEQYDALVLARNNVGYQRLMAISFELSQHHRINLEDLAKDSDNLYVIMFSENGCFEEALIHEDYGLIQTKITKYKSLFKHLRIGMSHQESAFFKERNLKLYETALLNDVKCVAMTKVFYKHKTDDEAFRALRAIEKGTYIGDKTLVSAPNRYFYSEQELRELYSESLLKETELIANDCNVDILSIKTELPRFETGQNVENAYYLEKLSQFGLQKRLGNKLNQQYKERLAYELSVITSMSFEDYFLIVYDIIRFAKQEGIYVGPGRGSAAGSLVAYSLGITEVDPIEYNLLFERFLNPKRISMPDIDIDFPDDRRQDVIDYVREKYGDNHIAHIVTFGTLKARQAFRDVARVLQVPIRKVDQATKLMNQASLRDNYEQQSRLKTMIDTDPLLQDVFNLAVKVEGLPRHTSLHAAGIVMSKQPLLSVVPMMQMDDTTYCIQYDMVHIEKIGLIKIDFLGLRNLTIIDNISRQIKTTETFDIMTIPLDDKKTYDLIGRGETVGIFQLESEGMKKLLMKMKPYQFSDIVDTIALYRPGPMENIPLYLSARENPKSVKYLHPKLKEITESTYGVLIYQEQIMQVAQIMAGFDLGEADILRKAMGKKNVEELESVHQQFVSGCIKQGYDKNFSEELFALVLKFANYGFNKSHSVAYGLIAYQMAYLKANHPYMFYTYLLSSVIGSDSKTKQYIDECRNRNVLLMGPNLEKSYDTYKLEGRKIRLPFTVVKGISYNTSKVIEQERSLKGSYQSFFDAIARLNLAGIKKNNFENLIKAGAFDYFGYDRLNMLATLDEALRYANIVKVSTIEGDKLDYSLISEPLVTEVKESPREILTQESDVLGFYFSEHPSLSLRMKHKTTPIMSLRIQEEAYRFIGMVERIKQHRTKKGELMAFVNISDDTGNVDCVLFPRVYNSIKETLEVGALILIKGTMKEEKSIIVNDIYQFEKR</sequence>
<comment type="similarity">
    <text evidence="2">Belongs to the DNA polymerase type-C family. DnaE subfamily.</text>
</comment>
<dbReference type="InterPro" id="IPR011708">
    <property type="entry name" value="DNA_pol3_alpha_NTPase_dom"/>
</dbReference>
<dbReference type="Pfam" id="PF01336">
    <property type="entry name" value="tRNA_anti-codon"/>
    <property type="match status" value="1"/>
</dbReference>
<evidence type="ECO:0000259" key="11">
    <source>
        <dbReference type="SMART" id="SM00481"/>
    </source>
</evidence>
<keyword evidence="6 12" id="KW-0548">Nucleotidyltransferase</keyword>
<dbReference type="Gene3D" id="2.40.50.140">
    <property type="entry name" value="Nucleic acid-binding proteins"/>
    <property type="match status" value="1"/>
</dbReference>
<dbReference type="NCBIfam" id="TIGR00594">
    <property type="entry name" value="polc"/>
    <property type="match status" value="1"/>
</dbReference>
<proteinExistence type="inferred from homology"/>
<dbReference type="EMBL" id="CP060715">
    <property type="protein sequence ID" value="QNN60382.1"/>
    <property type="molecule type" value="Genomic_DNA"/>
</dbReference>
<keyword evidence="13" id="KW-1185">Reference proteome</keyword>
<dbReference type="KEGG" id="eio:H9L01_08395"/>
<comment type="subcellular location">
    <subcellularLocation>
        <location evidence="1">Cytoplasm</location>
    </subcellularLocation>
</comment>
<dbReference type="GO" id="GO:0003676">
    <property type="term" value="F:nucleic acid binding"/>
    <property type="evidence" value="ECO:0007669"/>
    <property type="project" value="InterPro"/>
</dbReference>
<evidence type="ECO:0000256" key="6">
    <source>
        <dbReference type="ARBA" id="ARBA00022695"/>
    </source>
</evidence>
<evidence type="ECO:0000256" key="7">
    <source>
        <dbReference type="ARBA" id="ARBA00022705"/>
    </source>
</evidence>
<evidence type="ECO:0000313" key="13">
    <source>
        <dbReference type="Proteomes" id="UP000515928"/>
    </source>
</evidence>
<gene>
    <name evidence="12" type="primary">dnaE</name>
    <name evidence="12" type="ORF">H9L01_08395</name>
</gene>
<comment type="function">
    <text evidence="9">DNA polymerase III is a complex, multichain enzyme responsible for most of the replicative synthesis in bacteria. This DNA polymerase also exhibits 3' to 5' exonuclease activity. The alpha chain is the DNA polymerase.</text>
</comment>
<comment type="catalytic activity">
    <reaction evidence="10">
        <text>DNA(n) + a 2'-deoxyribonucleoside 5'-triphosphate = DNA(n+1) + diphosphate</text>
        <dbReference type="Rhea" id="RHEA:22508"/>
        <dbReference type="Rhea" id="RHEA-COMP:17339"/>
        <dbReference type="Rhea" id="RHEA-COMP:17340"/>
        <dbReference type="ChEBI" id="CHEBI:33019"/>
        <dbReference type="ChEBI" id="CHEBI:61560"/>
        <dbReference type="ChEBI" id="CHEBI:173112"/>
        <dbReference type="EC" id="2.7.7.7"/>
    </reaction>
</comment>
<dbReference type="GO" id="GO:0005737">
    <property type="term" value="C:cytoplasm"/>
    <property type="evidence" value="ECO:0007669"/>
    <property type="project" value="UniProtKB-SubCell"/>
</dbReference>
<dbReference type="InterPro" id="IPR003141">
    <property type="entry name" value="Pol/His_phosphatase_N"/>
</dbReference>
<keyword evidence="8" id="KW-0239">DNA-directed DNA polymerase</keyword>
<dbReference type="Pfam" id="PF17657">
    <property type="entry name" value="DNA_pol3_finger"/>
    <property type="match status" value="1"/>
</dbReference>
<dbReference type="PANTHER" id="PTHR32294:SF0">
    <property type="entry name" value="DNA POLYMERASE III SUBUNIT ALPHA"/>
    <property type="match status" value="1"/>
</dbReference>
<evidence type="ECO:0000256" key="2">
    <source>
        <dbReference type="ARBA" id="ARBA00009496"/>
    </source>
</evidence>
<protein>
    <recommendedName>
        <fullName evidence="4">DNA polymerase III subunit alpha</fullName>
        <ecNumber evidence="3">2.7.7.7</ecNumber>
    </recommendedName>
</protein>
<organism evidence="12 13">
    <name type="scientific">Erysipelothrix inopinata</name>
    <dbReference type="NCBI Taxonomy" id="225084"/>
    <lineage>
        <taxon>Bacteria</taxon>
        <taxon>Bacillati</taxon>
        <taxon>Bacillota</taxon>
        <taxon>Erysipelotrichia</taxon>
        <taxon>Erysipelotrichales</taxon>
        <taxon>Erysipelotrichaceae</taxon>
        <taxon>Erysipelothrix</taxon>
    </lineage>
</organism>
<dbReference type="InterPro" id="IPR040982">
    <property type="entry name" value="DNA_pol3_finger"/>
</dbReference>
<dbReference type="SUPFAM" id="SSF89550">
    <property type="entry name" value="PHP domain-like"/>
    <property type="match status" value="1"/>
</dbReference>
<accession>A0A7G9RXQ7</accession>
<evidence type="ECO:0000256" key="5">
    <source>
        <dbReference type="ARBA" id="ARBA00022679"/>
    </source>
</evidence>
<reference evidence="12 13" key="1">
    <citation type="submission" date="2020-08" db="EMBL/GenBank/DDBJ databases">
        <title>Genome sequence of Erysipelothrix inopinata DSM 15511T.</title>
        <authorList>
            <person name="Hyun D.-W."/>
            <person name="Bae J.-W."/>
        </authorList>
    </citation>
    <scope>NUCLEOTIDE SEQUENCE [LARGE SCALE GENOMIC DNA]</scope>
    <source>
        <strain evidence="12 13">DSM 15511</strain>
    </source>
</reference>
<dbReference type="GO" id="GO:0008408">
    <property type="term" value="F:3'-5' exonuclease activity"/>
    <property type="evidence" value="ECO:0007669"/>
    <property type="project" value="InterPro"/>
</dbReference>
<dbReference type="InterPro" id="IPR012340">
    <property type="entry name" value="NA-bd_OB-fold"/>
</dbReference>